<protein>
    <submittedName>
        <fullName evidence="1">11948_t:CDS:1</fullName>
    </submittedName>
</protein>
<reference evidence="1" key="1">
    <citation type="submission" date="2021-06" db="EMBL/GenBank/DDBJ databases">
        <authorList>
            <person name="Kallberg Y."/>
            <person name="Tangrot J."/>
            <person name="Rosling A."/>
        </authorList>
    </citation>
    <scope>NUCLEOTIDE SEQUENCE</scope>
    <source>
        <strain evidence="1">MT106</strain>
    </source>
</reference>
<dbReference type="Proteomes" id="UP000789831">
    <property type="component" value="Unassembled WGS sequence"/>
</dbReference>
<gene>
    <name evidence="1" type="ORF">AGERDE_LOCUS4658</name>
</gene>
<evidence type="ECO:0000313" key="1">
    <source>
        <dbReference type="EMBL" id="CAG8509335.1"/>
    </source>
</evidence>
<name>A0A9N8ZW76_9GLOM</name>
<accession>A0A9N8ZW76</accession>
<sequence>MSVGEMDRGDIRRGIVSSPTNTKSTVEYTIESTTTYSTSKEIS</sequence>
<comment type="caution">
    <text evidence="1">The sequence shown here is derived from an EMBL/GenBank/DDBJ whole genome shotgun (WGS) entry which is preliminary data.</text>
</comment>
<dbReference type="AlphaFoldDB" id="A0A9N8ZW76"/>
<keyword evidence="2" id="KW-1185">Reference proteome</keyword>
<evidence type="ECO:0000313" key="2">
    <source>
        <dbReference type="Proteomes" id="UP000789831"/>
    </source>
</evidence>
<organism evidence="1 2">
    <name type="scientific">Ambispora gerdemannii</name>
    <dbReference type="NCBI Taxonomy" id="144530"/>
    <lineage>
        <taxon>Eukaryota</taxon>
        <taxon>Fungi</taxon>
        <taxon>Fungi incertae sedis</taxon>
        <taxon>Mucoromycota</taxon>
        <taxon>Glomeromycotina</taxon>
        <taxon>Glomeromycetes</taxon>
        <taxon>Archaeosporales</taxon>
        <taxon>Ambisporaceae</taxon>
        <taxon>Ambispora</taxon>
    </lineage>
</organism>
<proteinExistence type="predicted"/>
<dbReference type="EMBL" id="CAJVPL010000556">
    <property type="protein sequence ID" value="CAG8509335.1"/>
    <property type="molecule type" value="Genomic_DNA"/>
</dbReference>